<dbReference type="AlphaFoldDB" id="A0A510E151"/>
<proteinExistence type="predicted"/>
<dbReference type="EMBL" id="AP018930">
    <property type="protein sequence ID" value="BBG25900.1"/>
    <property type="molecule type" value="Genomic_DNA"/>
</dbReference>
<evidence type="ECO:0000313" key="2">
    <source>
        <dbReference type="Proteomes" id="UP000325030"/>
    </source>
</evidence>
<sequence length="50" mass="5698">MQLKTLDILQITSAVLSELSLFVTFDKDILNKKEIVENYTGIKVVNLDDK</sequence>
<gene>
    <name evidence="1" type="ORF">IC007_0405</name>
</gene>
<accession>A0A510E151</accession>
<dbReference type="RefSeq" id="WP_162302087.1">
    <property type="nucleotide sequence ID" value="NZ_AP018930.1"/>
</dbReference>
<organism evidence="1 2">
    <name type="scientific">Sulfuracidifex tepidarius</name>
    <dbReference type="NCBI Taxonomy" id="1294262"/>
    <lineage>
        <taxon>Archaea</taxon>
        <taxon>Thermoproteota</taxon>
        <taxon>Thermoprotei</taxon>
        <taxon>Sulfolobales</taxon>
        <taxon>Sulfolobaceae</taxon>
        <taxon>Sulfuracidifex</taxon>
    </lineage>
</organism>
<name>A0A510E151_9CREN</name>
<evidence type="ECO:0000313" key="1">
    <source>
        <dbReference type="EMBL" id="BBG25900.1"/>
    </source>
</evidence>
<dbReference type="Proteomes" id="UP000325030">
    <property type="component" value="Chromosome"/>
</dbReference>
<reference evidence="2" key="1">
    <citation type="submission" date="2018-09" db="EMBL/GenBank/DDBJ databases">
        <title>Complete Genome Sequencing of Sulfolobus sp. JCM 16834.</title>
        <authorList>
            <person name="Kato S."/>
            <person name="Itoh T."/>
            <person name="Ohkuma M."/>
        </authorList>
    </citation>
    <scope>NUCLEOTIDE SEQUENCE [LARGE SCALE GENOMIC DNA]</scope>
    <source>
        <strain evidence="2">IC-007</strain>
    </source>
</reference>
<protein>
    <recommendedName>
        <fullName evidence="3">PIN domain-containing protein</fullName>
    </recommendedName>
</protein>
<evidence type="ECO:0008006" key="3">
    <source>
        <dbReference type="Google" id="ProtNLM"/>
    </source>
</evidence>
<dbReference type="GeneID" id="43938181"/>